<dbReference type="PANTHER" id="PTHR12059">
    <property type="entry name" value="RIBOSOMAL PROTEIN L23-RELATED"/>
    <property type="match status" value="1"/>
</dbReference>
<organism evidence="6 7">
    <name type="scientific">Phycomyces blakesleeanus (strain ATCC 8743b / DSM 1359 / FGSC 10004 / NBRC 33097 / NRRL 1555)</name>
    <dbReference type="NCBI Taxonomy" id="763407"/>
    <lineage>
        <taxon>Eukaryota</taxon>
        <taxon>Fungi</taxon>
        <taxon>Fungi incertae sedis</taxon>
        <taxon>Mucoromycota</taxon>
        <taxon>Mucoromycotina</taxon>
        <taxon>Mucoromycetes</taxon>
        <taxon>Mucorales</taxon>
        <taxon>Phycomycetaceae</taxon>
        <taxon>Phycomyces</taxon>
    </lineage>
</organism>
<dbReference type="GeneID" id="28995145"/>
<dbReference type="GO" id="GO:0003735">
    <property type="term" value="F:structural constituent of ribosome"/>
    <property type="evidence" value="ECO:0007669"/>
    <property type="project" value="InterPro"/>
</dbReference>
<accession>A0A162T3D9</accession>
<dbReference type="OrthoDB" id="275582at2759"/>
<evidence type="ECO:0000313" key="6">
    <source>
        <dbReference type="EMBL" id="OAD65962.1"/>
    </source>
</evidence>
<name>A0A162T3D9_PHYB8</name>
<feature type="coiled-coil region" evidence="5">
    <location>
        <begin position="127"/>
        <end position="154"/>
    </location>
</feature>
<dbReference type="InterPro" id="IPR013025">
    <property type="entry name" value="Ribosomal_uL23-like"/>
</dbReference>
<evidence type="ECO:0000313" key="7">
    <source>
        <dbReference type="Proteomes" id="UP000077315"/>
    </source>
</evidence>
<reference evidence="7" key="1">
    <citation type="submission" date="2015-06" db="EMBL/GenBank/DDBJ databases">
        <title>Expansion of signal transduction pathways in fungi by whole-genome duplication.</title>
        <authorList>
            <consortium name="DOE Joint Genome Institute"/>
            <person name="Corrochano L.M."/>
            <person name="Kuo A."/>
            <person name="Marcet-Houben M."/>
            <person name="Polaino S."/>
            <person name="Salamov A."/>
            <person name="Villalobos J.M."/>
            <person name="Alvarez M.I."/>
            <person name="Avalos J."/>
            <person name="Benito E.P."/>
            <person name="Benoit I."/>
            <person name="Burger G."/>
            <person name="Camino L.P."/>
            <person name="Canovas D."/>
            <person name="Cerda-Olmedo E."/>
            <person name="Cheng J.-F."/>
            <person name="Dominguez A."/>
            <person name="Elias M."/>
            <person name="Eslava A.P."/>
            <person name="Glaser F."/>
            <person name="Grimwood J."/>
            <person name="Gutierrez G."/>
            <person name="Heitman J."/>
            <person name="Henrissat B."/>
            <person name="Iturriaga E.A."/>
            <person name="Lang B.F."/>
            <person name="Lavin J.L."/>
            <person name="Lee S."/>
            <person name="Li W."/>
            <person name="Lindquist E."/>
            <person name="Lopez-Garcia S."/>
            <person name="Luque E.M."/>
            <person name="Marcos A.T."/>
            <person name="Martin J."/>
            <person name="McCluskey K."/>
            <person name="Medina H.R."/>
            <person name="Miralles-Duran A."/>
            <person name="Miyazaki A."/>
            <person name="Munoz-Torres E."/>
            <person name="Oguiza J.A."/>
            <person name="Ohm R."/>
            <person name="Olmedo M."/>
            <person name="Orejas M."/>
            <person name="Ortiz-Castellanos L."/>
            <person name="Pisabarro A.G."/>
            <person name="Rodriguez-Romero J."/>
            <person name="Ruiz-Herrera J."/>
            <person name="Ruiz-Vazquez R."/>
            <person name="Sanz C."/>
            <person name="Schackwitz W."/>
            <person name="Schmutz J."/>
            <person name="Shahriari M."/>
            <person name="Shelest E."/>
            <person name="Silva-Franco F."/>
            <person name="Soanes D."/>
            <person name="Syed K."/>
            <person name="Tagua V.G."/>
            <person name="Talbot N.J."/>
            <person name="Thon M."/>
            <person name="De vries R.P."/>
            <person name="Wiebenga A."/>
            <person name="Yadav J.S."/>
            <person name="Braun E.L."/>
            <person name="Baker S."/>
            <person name="Garre V."/>
            <person name="Horwitz B."/>
            <person name="Torres-Martinez S."/>
            <person name="Idnurm A."/>
            <person name="Herrera-Estrella A."/>
            <person name="Gabaldon T."/>
            <person name="Grigoriev I.V."/>
        </authorList>
    </citation>
    <scope>NUCLEOTIDE SEQUENCE [LARGE SCALE GENOMIC DNA]</scope>
    <source>
        <strain evidence="7">NRRL 1555(-)</strain>
    </source>
</reference>
<dbReference type="GO" id="GO:0032543">
    <property type="term" value="P:mitochondrial translation"/>
    <property type="evidence" value="ECO:0007669"/>
    <property type="project" value="TreeGrafter"/>
</dbReference>
<dbReference type="RefSeq" id="XP_018284002.1">
    <property type="nucleotide sequence ID" value="XM_018434239.1"/>
</dbReference>
<comment type="similarity">
    <text evidence="1">Belongs to the universal ribosomal protein uL23 family.</text>
</comment>
<evidence type="ECO:0000256" key="2">
    <source>
        <dbReference type="ARBA" id="ARBA00022980"/>
    </source>
</evidence>
<evidence type="ECO:0000256" key="4">
    <source>
        <dbReference type="ARBA" id="ARBA00039977"/>
    </source>
</evidence>
<evidence type="ECO:0000256" key="3">
    <source>
        <dbReference type="ARBA" id="ARBA00023274"/>
    </source>
</evidence>
<dbReference type="Pfam" id="PF00276">
    <property type="entry name" value="Ribosomal_L23"/>
    <property type="match status" value="1"/>
</dbReference>
<dbReference type="GO" id="GO:0005762">
    <property type="term" value="C:mitochondrial large ribosomal subunit"/>
    <property type="evidence" value="ECO:0007669"/>
    <property type="project" value="TreeGrafter"/>
</dbReference>
<dbReference type="InterPro" id="IPR012677">
    <property type="entry name" value="Nucleotide-bd_a/b_plait_sf"/>
</dbReference>
<keyword evidence="7" id="KW-1185">Reference proteome</keyword>
<dbReference type="VEuPathDB" id="FungiDB:PHYBLDRAFT_160723"/>
<dbReference type="SUPFAM" id="SSF54189">
    <property type="entry name" value="Ribosomal proteins S24e, L23 and L15e"/>
    <property type="match status" value="1"/>
</dbReference>
<sequence>MSTPFRQGLNKVYLPNIIFKMVKTPNLQSNQVAFRVPPSCNKFDIHSYLTNIYNVTVQEVRTMNYGTVHKKGRNGKIGVSETAYKKAIVTISEPFSFPKDPEWCALEREQNKVGSKMAGRKTKGWRFRGTEEERAKLKEVNEKVQARMEADQKKK</sequence>
<evidence type="ECO:0000256" key="1">
    <source>
        <dbReference type="ARBA" id="ARBA00006700"/>
    </source>
</evidence>
<keyword evidence="5" id="KW-0175">Coiled coil</keyword>
<dbReference type="InterPro" id="IPR012678">
    <property type="entry name" value="Ribosomal_uL23/eL15/eS24_sf"/>
</dbReference>
<gene>
    <name evidence="6" type="ORF">PHYBLDRAFT_160723</name>
</gene>
<dbReference type="STRING" id="763407.A0A162T3D9"/>
<dbReference type="Proteomes" id="UP000077315">
    <property type="component" value="Unassembled WGS sequence"/>
</dbReference>
<dbReference type="EMBL" id="KV441007">
    <property type="protein sequence ID" value="OAD65962.1"/>
    <property type="molecule type" value="Genomic_DNA"/>
</dbReference>
<dbReference type="PANTHER" id="PTHR12059:SF5">
    <property type="entry name" value="LARGE RIBOSOMAL SUBUNIT PROTEIN UL23M"/>
    <property type="match status" value="1"/>
</dbReference>
<proteinExistence type="inferred from homology"/>
<protein>
    <recommendedName>
        <fullName evidence="4">Large ribosomal subunit protein uL23m</fullName>
    </recommendedName>
</protein>
<dbReference type="InParanoid" id="A0A162T3D9"/>
<dbReference type="AlphaFoldDB" id="A0A162T3D9"/>
<evidence type="ECO:0000256" key="5">
    <source>
        <dbReference type="SAM" id="Coils"/>
    </source>
</evidence>
<keyword evidence="2" id="KW-0689">Ribosomal protein</keyword>
<keyword evidence="3" id="KW-0687">Ribonucleoprotein</keyword>
<dbReference type="Gene3D" id="3.30.70.330">
    <property type="match status" value="1"/>
</dbReference>
<dbReference type="FunCoup" id="A0A162T3D9">
    <property type="interactions" value="202"/>
</dbReference>